<dbReference type="AlphaFoldDB" id="A0A087WYB6"/>
<dbReference type="UCSC" id="uc062kzk.1">
    <property type="organism name" value="human"/>
</dbReference>
<dbReference type="HGNC" id="HGNC:53111">
    <property type="gene designation" value="HTD2"/>
</dbReference>
<dbReference type="SMR" id="A0A087WYB6"/>
<dbReference type="Ensembl" id="ENST00000475412.5">
    <property type="protein sequence ID" value="ENSP00000481678.1"/>
    <property type="gene ID" value="ENSG00000255154.9"/>
</dbReference>
<gene>
    <name evidence="2" type="primary">HTD2</name>
</gene>
<reference evidence="2" key="4">
    <citation type="submission" date="2025-08" db="UniProtKB">
        <authorList>
            <consortium name="Ensembl"/>
        </authorList>
    </citation>
    <scope>IDENTIFICATION</scope>
</reference>
<dbReference type="MassIVE" id="A0A087WYB6"/>
<name>A0A087WYB6_HUMAN</name>
<dbReference type="ExpressionAtlas" id="A0A087WYB6">
    <property type="expression patterns" value="baseline and differential"/>
</dbReference>
<accession>A0A087WYB6</accession>
<feature type="signal peptide" evidence="1">
    <location>
        <begin position="1"/>
        <end position="16"/>
    </location>
</feature>
<dbReference type="Proteomes" id="UP000005640">
    <property type="component" value="Chromosome 3"/>
</dbReference>
<keyword evidence="1" id="KW-0732">Signal</keyword>
<evidence type="ECO:0000313" key="2">
    <source>
        <dbReference type="Ensembl" id="ENSP00000481678.1"/>
    </source>
</evidence>
<feature type="chain" id="PRO_5001832067" evidence="1">
    <location>
        <begin position="17"/>
        <end position="54"/>
    </location>
</feature>
<feature type="non-terminal residue" evidence="2">
    <location>
        <position position="54"/>
    </location>
</feature>
<protein>
    <submittedName>
        <fullName evidence="2">Hydroxyacyl-thioester dehydratase type 2</fullName>
    </submittedName>
</protein>
<reference evidence="2 3" key="3">
    <citation type="journal article" date="2006" name="Nature">
        <title>The DNA sequence, annotation and analysis of human chromosome 3.</title>
        <authorList>
            <person name="Muzny D.M."/>
            <person name="Scherer S.E."/>
            <person name="Kaul R."/>
            <person name="Wang J."/>
            <person name="Yu J."/>
            <person name="Sudbrak R."/>
            <person name="Buhay C.J."/>
            <person name="Chen R."/>
            <person name="Cree A."/>
            <person name="Ding Y."/>
            <person name="Dugan-Rocha S."/>
            <person name="Gill R."/>
            <person name="Gunaratne P."/>
            <person name="Harris R.A."/>
            <person name="Hawes A.C."/>
            <person name="Hernandez J."/>
            <person name="Hodgson A.V."/>
            <person name="Hume J."/>
            <person name="Jackson A."/>
            <person name="Khan Z.M."/>
            <person name="Kovar-Smith C."/>
            <person name="Lewis L.R."/>
            <person name="Lozado R.J."/>
            <person name="Metzker M.L."/>
            <person name="Milosavljevic A."/>
            <person name="Miner G.R."/>
            <person name="Morgan M.B."/>
            <person name="Nazareth L.V."/>
            <person name="Scott G."/>
            <person name="Sodergren E."/>
            <person name="Song X.Z."/>
            <person name="Steffen D."/>
            <person name="Wei S."/>
            <person name="Wheeler D.A."/>
            <person name="Wright M.W."/>
            <person name="Worley K.C."/>
            <person name="Yuan Y."/>
            <person name="Zhang Z."/>
            <person name="Adams C.Q."/>
            <person name="Ansari-Lari M.A."/>
            <person name="Ayele M."/>
            <person name="Brown M.J."/>
            <person name="Chen G."/>
            <person name="Chen Z."/>
            <person name="Clendenning J."/>
            <person name="Clerc-Blankenburg K.P."/>
            <person name="Chen R."/>
            <person name="Chen Z."/>
            <person name="Davis C."/>
            <person name="Delgado O."/>
            <person name="Dinh H.H."/>
            <person name="Dong W."/>
            <person name="Draper H."/>
            <person name="Ernst S."/>
            <person name="Fu G."/>
            <person name="Gonzalez-Garay M.L."/>
            <person name="Garcia D.K."/>
            <person name="Gillett W."/>
            <person name="Gu J."/>
            <person name="Hao B."/>
            <person name="Haugen E."/>
            <person name="Havlak P."/>
            <person name="He X."/>
            <person name="Hennig S."/>
            <person name="Hu S."/>
            <person name="Huang W."/>
            <person name="Jackson L.R."/>
            <person name="Jacob L.S."/>
            <person name="Kelly S.H."/>
            <person name="Kube M."/>
            <person name="Levy R."/>
            <person name="Li Z."/>
            <person name="Liu B."/>
            <person name="Liu J."/>
            <person name="Liu W."/>
            <person name="Lu J."/>
            <person name="Maheshwari M."/>
            <person name="Nguyen B.V."/>
            <person name="Okwuonu G.O."/>
            <person name="Palmeiri A."/>
            <person name="Pasternak S."/>
            <person name="Perez L.M."/>
            <person name="Phelps K.A."/>
            <person name="Plopper F.J."/>
            <person name="Qiang B."/>
            <person name="Raymond C."/>
            <person name="Rodriguez R."/>
            <person name="Saenphimmachak C."/>
            <person name="Santibanez J."/>
            <person name="Shen H."/>
            <person name="Shen Y."/>
            <person name="Subramanian S."/>
            <person name="Tabor P.E."/>
            <person name="Verduzco D."/>
            <person name="Waldron L."/>
            <person name="Wang J."/>
            <person name="Wang J."/>
            <person name="Wang Q."/>
            <person name="Williams G.A."/>
            <person name="Wong G.K."/>
            <person name="Yao Z."/>
            <person name="Zhang J."/>
            <person name="Zhang X."/>
            <person name="Zhao G."/>
            <person name="Zhou J."/>
            <person name="Zhou Y."/>
            <person name="Nelson D."/>
            <person name="Lehrach H."/>
            <person name="Reinhardt R."/>
            <person name="Naylor S.L."/>
            <person name="Yang H."/>
            <person name="Olson M."/>
            <person name="Weinstock G."/>
            <person name="Gibbs R.A."/>
        </authorList>
    </citation>
    <scope>NUCLEOTIDE SEQUENCE [LARGE SCALE GENOMIC DNA]</scope>
</reference>
<dbReference type="OMA" id="GCVFLHQ"/>
<sequence>MFPLISSHHLWWGGLRRTVCLNLPVLTLQHFQHMHIKVGDRAELRRAFTQTDVA</sequence>
<keyword evidence="3" id="KW-1185">Reference proteome</keyword>
<reference evidence="2" key="5">
    <citation type="submission" date="2025-09" db="UniProtKB">
        <authorList>
            <consortium name="Ensembl"/>
        </authorList>
    </citation>
    <scope>IDENTIFICATION</scope>
</reference>
<dbReference type="GeneTree" id="ENSGT00530000065109"/>
<dbReference type="Bgee" id="ENSG00000255154">
    <property type="expression patterns" value="Expressed in primordial germ cell in gonad and 111 other cell types or tissues"/>
</dbReference>
<organism evidence="2 3">
    <name type="scientific">Homo sapiens</name>
    <name type="common">Human</name>
    <dbReference type="NCBI Taxonomy" id="9606"/>
    <lineage>
        <taxon>Eukaryota</taxon>
        <taxon>Metazoa</taxon>
        <taxon>Chordata</taxon>
        <taxon>Craniata</taxon>
        <taxon>Vertebrata</taxon>
        <taxon>Euteleostomi</taxon>
        <taxon>Mammalia</taxon>
        <taxon>Eutheria</taxon>
        <taxon>Euarchontoglires</taxon>
        <taxon>Primates</taxon>
        <taxon>Haplorrhini</taxon>
        <taxon>Catarrhini</taxon>
        <taxon>Hominidae</taxon>
        <taxon>Homo</taxon>
    </lineage>
</organism>
<proteinExistence type="predicted"/>
<dbReference type="Antibodypedia" id="69913">
    <property type="antibodies" value="18 antibodies from 4 providers"/>
</dbReference>
<dbReference type="OrthoDB" id="3592703at2759"/>
<evidence type="ECO:0000256" key="1">
    <source>
        <dbReference type="SAM" id="SignalP"/>
    </source>
</evidence>
<evidence type="ECO:0000313" key="3">
    <source>
        <dbReference type="Proteomes" id="UP000005640"/>
    </source>
</evidence>
<dbReference type="EMBL" id="AC098479">
    <property type="status" value="NOT_ANNOTATED_CDS"/>
    <property type="molecule type" value="Genomic_DNA"/>
</dbReference>
<dbReference type="VEuPathDB" id="HostDB:ENSG00000255154"/>
<reference evidence="2 3" key="1">
    <citation type="journal article" date="2001" name="Nature">
        <title>Initial sequencing and analysis of the human genome.</title>
        <authorList>
            <consortium name="International Human Genome Sequencing Consortium"/>
            <person name="Lander E.S."/>
            <person name="Linton L.M."/>
            <person name="Birren B."/>
            <person name="Nusbaum C."/>
            <person name="Zody M.C."/>
            <person name="Baldwin J."/>
            <person name="Devon K."/>
            <person name="Dewar K."/>
            <person name="Doyle M."/>
            <person name="FitzHugh W."/>
            <person name="Funke R."/>
            <person name="Gage D."/>
            <person name="Harris K."/>
            <person name="Heaford A."/>
            <person name="Howland J."/>
            <person name="Kann L."/>
            <person name="Lehoczky J."/>
            <person name="LeVine R."/>
            <person name="McEwan P."/>
            <person name="McKernan K."/>
            <person name="Meldrim J."/>
            <person name="Mesirov J.P."/>
            <person name="Miranda C."/>
            <person name="Morris W."/>
            <person name="Naylor J."/>
            <person name="Raymond C."/>
            <person name="Rosetti M."/>
            <person name="Santos R."/>
            <person name="Sheridan A."/>
            <person name="Sougnez C."/>
            <person name="Stange-Thomann N."/>
            <person name="Stojanovic N."/>
            <person name="Subramanian A."/>
            <person name="Wyman D."/>
            <person name="Rogers J."/>
            <person name="Sulston J."/>
            <person name="Ainscough R."/>
            <person name="Beck S."/>
            <person name="Bentley D."/>
            <person name="Burton J."/>
            <person name="Clee C."/>
            <person name="Carter N."/>
            <person name="Coulson A."/>
            <person name="Deadman R."/>
            <person name="Deloukas P."/>
            <person name="Dunham A."/>
            <person name="Dunham I."/>
            <person name="Durbin R."/>
            <person name="French L."/>
            <person name="Grafham D."/>
            <person name="Gregory S."/>
            <person name="Hubbard T."/>
            <person name="Humphray S."/>
            <person name="Hunt A."/>
            <person name="Jones M."/>
            <person name="Lloyd C."/>
            <person name="McMurray A."/>
            <person name="Matthews L."/>
            <person name="Mercer S."/>
            <person name="Milne S."/>
            <person name="Mullikin J.C."/>
            <person name="Mungall A."/>
            <person name="Plumb R."/>
            <person name="Ross M."/>
            <person name="Shownkeen R."/>
            <person name="Sims S."/>
            <person name="Waterston R.H."/>
            <person name="Wilson R.K."/>
            <person name="Hillier L.W."/>
            <person name="McPherson J.D."/>
            <person name="Marra M.A."/>
            <person name="Mardis E.R."/>
            <person name="Fulton L.A."/>
            <person name="Chinwalla A.T."/>
            <person name="Pepin K.H."/>
            <person name="Gish W.R."/>
            <person name="Chissoe S.L."/>
            <person name="Wendl M.C."/>
            <person name="Delehaunty K.D."/>
            <person name="Miner T.L."/>
            <person name="Delehaunty A."/>
            <person name="Kramer J.B."/>
            <person name="Cook L.L."/>
            <person name="Fulton R.S."/>
            <person name="Johnson D.L."/>
            <person name="Minx P.J."/>
            <person name="Clifton S.W."/>
            <person name="Hawkins T."/>
            <person name="Branscomb E."/>
            <person name="Predki P."/>
            <person name="Richardson P."/>
            <person name="Wenning S."/>
            <person name="Slezak T."/>
            <person name="Doggett N."/>
            <person name="Cheng J.F."/>
            <person name="Olsen A."/>
            <person name="Lucas S."/>
            <person name="Elkin C."/>
            <person name="Uberbacher E."/>
            <person name="Frazier M."/>
            <person name="Gibbs R.A."/>
            <person name="Muzny D.M."/>
            <person name="Scherer S.E."/>
            <person name="Bouck J.B."/>
            <person name="Sodergren E.J."/>
            <person name="Worley K.C."/>
            <person name="Rives C.M."/>
            <person name="Gorrell J.H."/>
            <person name="Metzker M.L."/>
            <person name="Naylor S.L."/>
            <person name="Kucherlapati R.S."/>
            <person name="Nelson D.L."/>
            <person name="Weinstock G.M."/>
            <person name="Sakaki Y."/>
            <person name="Fujiyama A."/>
            <person name="Hattori M."/>
            <person name="Yada T."/>
            <person name="Toyoda A."/>
            <person name="Itoh T."/>
            <person name="Kawagoe C."/>
            <person name="Watanabe H."/>
            <person name="Totoki Y."/>
            <person name="Taylor T."/>
            <person name="Weissenbach J."/>
            <person name="Heilig R."/>
            <person name="Saurin W."/>
            <person name="Artiguenave F."/>
            <person name="Brottier P."/>
            <person name="Bruls T."/>
            <person name="Pelletier E."/>
            <person name="Robert C."/>
            <person name="Wincker P."/>
            <person name="Smith D.R."/>
            <person name="Doucette-Stamm L."/>
            <person name="Rubenfield M."/>
            <person name="Weinstock K."/>
            <person name="Lee H.M."/>
            <person name="Dubois J."/>
            <person name="Rosenthal A."/>
            <person name="Platzer M."/>
            <person name="Nyakatura G."/>
            <person name="Taudien S."/>
            <person name="Rump A."/>
            <person name="Yang H."/>
            <person name="Yu J."/>
            <person name="Wang J."/>
            <person name="Huang G."/>
            <person name="Gu J."/>
            <person name="Hood L."/>
            <person name="Rowen L."/>
            <person name="Madan A."/>
            <person name="Qin S."/>
            <person name="Davis R.W."/>
            <person name="Federspiel N.A."/>
            <person name="Abola A.P."/>
            <person name="Proctor M.J."/>
            <person name="Myers R.M."/>
            <person name="Schmutz J."/>
            <person name="Dickson M."/>
            <person name="Grimwood J."/>
            <person name="Cox D.R."/>
            <person name="Olson M.V."/>
            <person name="Kaul R."/>
            <person name="Raymond C."/>
            <person name="Shimizu N."/>
            <person name="Kawasaki K."/>
            <person name="Minoshima S."/>
            <person name="Evans G.A."/>
            <person name="Athanasiou M."/>
            <person name="Schultz R."/>
            <person name="Roe B.A."/>
            <person name="Chen F."/>
            <person name="Pan H."/>
            <person name="Ramser J."/>
            <person name="Lehrach H."/>
            <person name="Reinhardt R."/>
            <person name="McCombie W.R."/>
            <person name="de la Bastide M."/>
            <person name="Dedhia N."/>
            <person name="Blocker H."/>
            <person name="Hornischer K."/>
            <person name="Nordsiek G."/>
            <person name="Agarwala R."/>
            <person name="Aravind L."/>
            <person name="Bailey J.A."/>
            <person name="Bateman A."/>
            <person name="Batzoglou S."/>
            <person name="Birney E."/>
            <person name="Bork P."/>
            <person name="Brown D.G."/>
            <person name="Burge C.B."/>
            <person name="Cerutti L."/>
            <person name="Chen H.C."/>
            <person name="Church D."/>
            <person name="Clamp M."/>
            <person name="Copley R.R."/>
            <person name="Doerks T."/>
            <person name="Eddy S.R."/>
            <person name="Eichler E.E."/>
            <person name="Furey T.S."/>
            <person name="Galagan J."/>
            <person name="Gilbert J.G."/>
            <person name="Harmon C."/>
            <person name="Hayashizaki Y."/>
            <person name="Haussler D."/>
            <person name="Hermjakob H."/>
            <person name="Hokamp K."/>
            <person name="Jang W."/>
            <person name="Johnson L.S."/>
            <person name="Jones T.A."/>
            <person name="Kasif S."/>
            <person name="Kaspryzk A."/>
            <person name="Kennedy S."/>
            <person name="Kent W.J."/>
            <person name="Kitts P."/>
            <person name="Koonin E.V."/>
            <person name="Korf I."/>
            <person name="Kulp D."/>
            <person name="Lancet D."/>
            <person name="Lowe T.M."/>
            <person name="McLysaght A."/>
            <person name="Mikkelsen T."/>
            <person name="Moran J.V."/>
            <person name="Mulder N."/>
            <person name="Pollara V.J."/>
            <person name="Ponting C.P."/>
            <person name="Schuler G."/>
            <person name="Schultz J."/>
            <person name="Slater G."/>
            <person name="Smit A.F."/>
            <person name="Stupka E."/>
            <person name="Szustakowski J."/>
            <person name="Thierry-Mieg D."/>
            <person name="Thierry-Mieg J."/>
            <person name="Wagner L."/>
            <person name="Wallis J."/>
            <person name="Wheeler R."/>
            <person name="Williams A."/>
            <person name="Wolf Y.I."/>
            <person name="Wolfe K.H."/>
            <person name="Yang S.P."/>
            <person name="Yeh R.F."/>
            <person name="Collins F."/>
            <person name="Guyer M.S."/>
            <person name="Peterson J."/>
            <person name="Felsenfeld A."/>
            <person name="Wetterstrand K.A."/>
            <person name="Patrinos A."/>
            <person name="Morgan M.J."/>
            <person name="de Jong P."/>
            <person name="Catanese J.J."/>
            <person name="Osoegawa K."/>
            <person name="Shizuya H."/>
            <person name="Choi S."/>
            <person name="Chen Y.J."/>
        </authorList>
    </citation>
    <scope>NUCLEOTIDE SEQUENCE [LARGE SCALE GENOMIC DNA]</scope>
</reference>
<dbReference type="OpenTargets" id="ENSG00000255154"/>
<reference evidence="2 3" key="2">
    <citation type="journal article" date="2004" name="Nature">
        <title>Finishing the euchromatic sequence of the human genome.</title>
        <authorList>
            <consortium name="International Human Genome Sequencing Consortium"/>
        </authorList>
    </citation>
    <scope>NUCLEOTIDE SEQUENCE [LARGE SCALE GENOMIC DNA]</scope>
</reference>